<name>A0AAV9JIU2_9PEZI</name>
<feature type="region of interest" description="Disordered" evidence="1">
    <location>
        <begin position="53"/>
        <end position="121"/>
    </location>
</feature>
<dbReference type="Pfam" id="PF09784">
    <property type="entry name" value="L31"/>
    <property type="match status" value="2"/>
</dbReference>
<evidence type="ECO:0008006" key="4">
    <source>
        <dbReference type="Google" id="ProtNLM"/>
    </source>
</evidence>
<comment type="caution">
    <text evidence="2">The sequence shown here is derived from an EMBL/GenBank/DDBJ whole genome shotgun (WGS) entry which is preliminary data.</text>
</comment>
<dbReference type="GO" id="GO:0003735">
    <property type="term" value="F:structural constituent of ribosome"/>
    <property type="evidence" value="ECO:0007669"/>
    <property type="project" value="TreeGrafter"/>
</dbReference>
<dbReference type="EMBL" id="JAVFHQ010000023">
    <property type="protein sequence ID" value="KAK4544791.1"/>
    <property type="molecule type" value="Genomic_DNA"/>
</dbReference>
<dbReference type="Proteomes" id="UP001324427">
    <property type="component" value="Unassembled WGS sequence"/>
</dbReference>
<evidence type="ECO:0000256" key="1">
    <source>
        <dbReference type="SAM" id="MobiDB-lite"/>
    </source>
</evidence>
<reference evidence="2 3" key="1">
    <citation type="submission" date="2021-11" db="EMBL/GenBank/DDBJ databases">
        <title>Black yeast isolated from Biological Soil Crust.</title>
        <authorList>
            <person name="Kurbessoian T."/>
        </authorList>
    </citation>
    <scope>NUCLEOTIDE SEQUENCE [LARGE SCALE GENOMIC DNA]</scope>
    <source>
        <strain evidence="2 3">CCFEE 5522</strain>
    </source>
</reference>
<organism evidence="2 3">
    <name type="scientific">Oleoguttula mirabilis</name>
    <dbReference type="NCBI Taxonomy" id="1507867"/>
    <lineage>
        <taxon>Eukaryota</taxon>
        <taxon>Fungi</taxon>
        <taxon>Dikarya</taxon>
        <taxon>Ascomycota</taxon>
        <taxon>Pezizomycotina</taxon>
        <taxon>Dothideomycetes</taxon>
        <taxon>Dothideomycetidae</taxon>
        <taxon>Mycosphaerellales</taxon>
        <taxon>Teratosphaeriaceae</taxon>
        <taxon>Oleoguttula</taxon>
    </lineage>
</organism>
<feature type="compositionally biased region" description="Polar residues" evidence="1">
    <location>
        <begin position="84"/>
        <end position="99"/>
    </location>
</feature>
<dbReference type="GO" id="GO:0005762">
    <property type="term" value="C:mitochondrial large ribosomal subunit"/>
    <property type="evidence" value="ECO:0007669"/>
    <property type="project" value="TreeGrafter"/>
</dbReference>
<evidence type="ECO:0000313" key="2">
    <source>
        <dbReference type="EMBL" id="KAK4544791.1"/>
    </source>
</evidence>
<keyword evidence="3" id="KW-1185">Reference proteome</keyword>
<dbReference type="AlphaFoldDB" id="A0AAV9JIU2"/>
<dbReference type="PANTHER" id="PTHR28271">
    <property type="entry name" value="54S RIBOSOMAL PROTEIN L31, MITOCHONDRIAL"/>
    <property type="match status" value="1"/>
</dbReference>
<protein>
    <recommendedName>
        <fullName evidence="4">54S ribosomal protein L31, mitochondrial</fullName>
    </recommendedName>
</protein>
<accession>A0AAV9JIU2</accession>
<sequence length="190" mass="21374">MFGAFRPSGPLSGGLLWKIPWRMSNPQKLRQRRRLRRVDNIVSVLDTALKRQVATHPISTTTATSSPPPTQSESETHGAATPAELSTTAEGQRLLSTTTHVEHASRRQGRGPKQGDLVPGQPRKLLSEQAGQLGTIKLLERWKAEMPTEQEMHPRDKYTMFDRKAKGYRKGVHKLPKWTRVSQRLNPPGF</sequence>
<gene>
    <name evidence="2" type="ORF">LTR36_004040</name>
</gene>
<proteinExistence type="predicted"/>
<evidence type="ECO:0000313" key="3">
    <source>
        <dbReference type="Proteomes" id="UP001324427"/>
    </source>
</evidence>
<dbReference type="InterPro" id="IPR016340">
    <property type="entry name" value="Ribosomal_mL60"/>
</dbReference>
<feature type="compositionally biased region" description="Low complexity" evidence="1">
    <location>
        <begin position="54"/>
        <end position="65"/>
    </location>
</feature>
<dbReference type="PANTHER" id="PTHR28271:SF1">
    <property type="entry name" value="LARGE RIBOSOMAL SUBUNIT PROTEIN ML60"/>
    <property type="match status" value="1"/>
</dbReference>